<dbReference type="AlphaFoldDB" id="A0A645FB98"/>
<dbReference type="Gene3D" id="3.20.20.70">
    <property type="entry name" value="Aldolase class I"/>
    <property type="match status" value="1"/>
</dbReference>
<comment type="caution">
    <text evidence="1">The sequence shown here is derived from an EMBL/GenBank/DDBJ whole genome shotgun (WGS) entry which is preliminary data.</text>
</comment>
<dbReference type="EMBL" id="VSSQ01057758">
    <property type="protein sequence ID" value="MPN11537.1"/>
    <property type="molecule type" value="Genomic_DNA"/>
</dbReference>
<gene>
    <name evidence="1" type="ORF">SDC9_158840</name>
</gene>
<organism evidence="1">
    <name type="scientific">bioreactor metagenome</name>
    <dbReference type="NCBI Taxonomy" id="1076179"/>
    <lineage>
        <taxon>unclassified sequences</taxon>
        <taxon>metagenomes</taxon>
        <taxon>ecological metagenomes</taxon>
    </lineage>
</organism>
<evidence type="ECO:0008006" key="2">
    <source>
        <dbReference type="Google" id="ProtNLM"/>
    </source>
</evidence>
<dbReference type="InterPro" id="IPR013785">
    <property type="entry name" value="Aldolase_TIM"/>
</dbReference>
<evidence type="ECO:0000313" key="1">
    <source>
        <dbReference type="EMBL" id="MPN11537.1"/>
    </source>
</evidence>
<accession>A0A645FB98</accession>
<name>A0A645FB98_9ZZZZ</name>
<proteinExistence type="predicted"/>
<protein>
    <recommendedName>
        <fullName evidence="2">4Fe4S-binding SPASM domain-containing protein</fullName>
    </recommendedName>
</protein>
<reference evidence="1" key="1">
    <citation type="submission" date="2019-08" db="EMBL/GenBank/DDBJ databases">
        <authorList>
            <person name="Kucharzyk K."/>
            <person name="Murdoch R.W."/>
            <person name="Higgins S."/>
            <person name="Loffler F."/>
        </authorList>
    </citation>
    <scope>NUCLEOTIDE SEQUENCE</scope>
</reference>
<sequence>MKIGNIYDGFDLDKMDKILNIGRLTEDICRNCWAYRFCDLCAAFADNIEGLSREKKLSNCAGVRHNTEERMKNYCMMREMGYAFSDEAAYALEEEVL</sequence>